<protein>
    <recommendedName>
        <fullName evidence="4">GHMP kinase N-terminal domain-containing protein</fullName>
    </recommendedName>
</protein>
<dbReference type="Gene3D" id="3.30.70.890">
    <property type="entry name" value="GHMP kinase, C-terminal domain"/>
    <property type="match status" value="1"/>
</dbReference>
<dbReference type="EMBL" id="UINC01046719">
    <property type="protein sequence ID" value="SVB55091.1"/>
    <property type="molecule type" value="Genomic_DNA"/>
</dbReference>
<accession>A0A382EYW6</accession>
<feature type="domain" description="GHMP kinase N-terminal" evidence="4">
    <location>
        <begin position="92"/>
        <end position="175"/>
    </location>
</feature>
<comment type="similarity">
    <text evidence="1">Belongs to the GHMP kinase family. GalK subfamily.</text>
</comment>
<evidence type="ECO:0000259" key="4">
    <source>
        <dbReference type="Pfam" id="PF00288"/>
    </source>
</evidence>
<dbReference type="InterPro" id="IPR014721">
    <property type="entry name" value="Ribsml_uS5_D2-typ_fold_subgr"/>
</dbReference>
<dbReference type="PRINTS" id="PR00959">
    <property type="entry name" value="MEVGALKINASE"/>
</dbReference>
<dbReference type="PANTHER" id="PTHR10457:SF7">
    <property type="entry name" value="GALACTOKINASE-RELATED"/>
    <property type="match status" value="1"/>
</dbReference>
<dbReference type="AlphaFoldDB" id="A0A382EYW6"/>
<keyword evidence="2" id="KW-0547">Nucleotide-binding</keyword>
<evidence type="ECO:0000256" key="2">
    <source>
        <dbReference type="ARBA" id="ARBA00022741"/>
    </source>
</evidence>
<dbReference type="GO" id="GO:0006012">
    <property type="term" value="P:galactose metabolic process"/>
    <property type="evidence" value="ECO:0007669"/>
    <property type="project" value="TreeGrafter"/>
</dbReference>
<gene>
    <name evidence="5" type="ORF">METZ01_LOCUS207945</name>
</gene>
<dbReference type="InterPro" id="IPR020568">
    <property type="entry name" value="Ribosomal_Su5_D2-typ_SF"/>
</dbReference>
<dbReference type="GO" id="GO:0005829">
    <property type="term" value="C:cytosol"/>
    <property type="evidence" value="ECO:0007669"/>
    <property type="project" value="TreeGrafter"/>
</dbReference>
<evidence type="ECO:0000313" key="5">
    <source>
        <dbReference type="EMBL" id="SVB55091.1"/>
    </source>
</evidence>
<proteinExistence type="inferred from homology"/>
<dbReference type="Pfam" id="PF00288">
    <property type="entry name" value="GHMP_kinases_N"/>
    <property type="match status" value="1"/>
</dbReference>
<dbReference type="PANTHER" id="PTHR10457">
    <property type="entry name" value="MEVALONATE KINASE/GALACTOKINASE"/>
    <property type="match status" value="1"/>
</dbReference>
<name>A0A382EYW6_9ZZZZ</name>
<sequence>MSLELFVPGRVCLFGEHSDWAARHRSANSKIEKGYTLITGTNQGLYARVDPHASALVFRATMPDGHTLDVREIPMDPDLLLKEAESGGFFSYVAGVAFRMLTHYQVRGLVIDNYRTDLPVKKGLSSSAAVCVLTARAFNRIYDLRMTLSGEMEYAYLGETSTPSRCGRMDQGCAYGPRPILMVHDRESVTVKQLQIHEPIHMVVVDLGAQKDTQEILTRLNQCYPFAQNAIARNVQHYLGPINRDIVSRATEDLRSGDAQGLGHLMSEAQQLFDKYCAPACPEELNAPVL</sequence>
<keyword evidence="3" id="KW-0067">ATP-binding</keyword>
<feature type="non-terminal residue" evidence="5">
    <location>
        <position position="290"/>
    </location>
</feature>
<dbReference type="SUPFAM" id="SSF54211">
    <property type="entry name" value="Ribosomal protein S5 domain 2-like"/>
    <property type="match status" value="1"/>
</dbReference>
<dbReference type="Gene3D" id="3.30.230.10">
    <property type="match status" value="1"/>
</dbReference>
<dbReference type="GO" id="GO:0004335">
    <property type="term" value="F:galactokinase activity"/>
    <property type="evidence" value="ECO:0007669"/>
    <property type="project" value="TreeGrafter"/>
</dbReference>
<dbReference type="InterPro" id="IPR006204">
    <property type="entry name" value="GHMP_kinase_N_dom"/>
</dbReference>
<dbReference type="GO" id="GO:0005524">
    <property type="term" value="F:ATP binding"/>
    <property type="evidence" value="ECO:0007669"/>
    <property type="project" value="UniProtKB-KW"/>
</dbReference>
<evidence type="ECO:0000256" key="1">
    <source>
        <dbReference type="ARBA" id="ARBA00006566"/>
    </source>
</evidence>
<dbReference type="InterPro" id="IPR036554">
    <property type="entry name" value="GHMP_kinase_C_sf"/>
</dbReference>
<reference evidence="5" key="1">
    <citation type="submission" date="2018-05" db="EMBL/GenBank/DDBJ databases">
        <authorList>
            <person name="Lanie J.A."/>
            <person name="Ng W.-L."/>
            <person name="Kazmierczak K.M."/>
            <person name="Andrzejewski T.M."/>
            <person name="Davidsen T.M."/>
            <person name="Wayne K.J."/>
            <person name="Tettelin H."/>
            <person name="Glass J.I."/>
            <person name="Rusch D."/>
            <person name="Podicherti R."/>
            <person name="Tsui H.-C.T."/>
            <person name="Winkler M.E."/>
        </authorList>
    </citation>
    <scope>NUCLEOTIDE SEQUENCE</scope>
</reference>
<organism evidence="5">
    <name type="scientific">marine metagenome</name>
    <dbReference type="NCBI Taxonomy" id="408172"/>
    <lineage>
        <taxon>unclassified sequences</taxon>
        <taxon>metagenomes</taxon>
        <taxon>ecological metagenomes</taxon>
    </lineage>
</organism>
<evidence type="ECO:0000256" key="3">
    <source>
        <dbReference type="ARBA" id="ARBA00022840"/>
    </source>
</evidence>